<dbReference type="EMBL" id="JBHTLH010000004">
    <property type="protein sequence ID" value="MFD1123873.1"/>
    <property type="molecule type" value="Genomic_DNA"/>
</dbReference>
<evidence type="ECO:0000313" key="12">
    <source>
        <dbReference type="Proteomes" id="UP001597156"/>
    </source>
</evidence>
<dbReference type="Proteomes" id="UP001597156">
    <property type="component" value="Unassembled WGS sequence"/>
</dbReference>
<evidence type="ECO:0000256" key="5">
    <source>
        <dbReference type="ARBA" id="ARBA00015486"/>
    </source>
</evidence>
<dbReference type="InterPro" id="IPR017846">
    <property type="entry name" value="Nict_dMeBzImd_PRibTrfase_bact"/>
</dbReference>
<proteinExistence type="inferred from homology"/>
<protein>
    <recommendedName>
        <fullName evidence="5 10">Nicotinate-nucleotide--dimethylbenzimidazole phosphoribosyltransferase</fullName>
        <ecNumber evidence="4 10">2.4.2.21</ecNumber>
    </recommendedName>
</protein>
<comment type="catalytic activity">
    <reaction evidence="9">
        <text>5,6-dimethylbenzimidazole + nicotinate beta-D-ribonucleotide = alpha-ribazole 5'-phosphate + nicotinate + H(+)</text>
        <dbReference type="Rhea" id="RHEA:11196"/>
        <dbReference type="ChEBI" id="CHEBI:15378"/>
        <dbReference type="ChEBI" id="CHEBI:15890"/>
        <dbReference type="ChEBI" id="CHEBI:32544"/>
        <dbReference type="ChEBI" id="CHEBI:57502"/>
        <dbReference type="ChEBI" id="CHEBI:57918"/>
        <dbReference type="EC" id="2.4.2.21"/>
    </reaction>
</comment>
<keyword evidence="12" id="KW-1185">Reference proteome</keyword>
<evidence type="ECO:0000256" key="8">
    <source>
        <dbReference type="ARBA" id="ARBA00022679"/>
    </source>
</evidence>
<dbReference type="PANTHER" id="PTHR43463:SF1">
    <property type="entry name" value="NICOTINATE-NUCLEOTIDE--DIMETHYLBENZIMIDAZOLE PHOSPHORIBOSYLTRANSFERASE"/>
    <property type="match status" value="1"/>
</dbReference>
<reference evidence="12" key="1">
    <citation type="journal article" date="2019" name="Int. J. Syst. Evol. Microbiol.">
        <title>The Global Catalogue of Microorganisms (GCM) 10K type strain sequencing project: providing services to taxonomists for standard genome sequencing and annotation.</title>
        <authorList>
            <consortium name="The Broad Institute Genomics Platform"/>
            <consortium name="The Broad Institute Genome Sequencing Center for Infectious Disease"/>
            <person name="Wu L."/>
            <person name="Ma J."/>
        </authorList>
    </citation>
    <scope>NUCLEOTIDE SEQUENCE [LARGE SCALE GENOMIC DNA]</scope>
    <source>
        <strain evidence="12">CCUG 71848</strain>
    </source>
</reference>
<evidence type="ECO:0000256" key="1">
    <source>
        <dbReference type="ARBA" id="ARBA00002197"/>
    </source>
</evidence>
<dbReference type="PANTHER" id="PTHR43463">
    <property type="entry name" value="NICOTINATE-NUCLEOTIDE--DIMETHYLBENZIMIDAZOLE PHOSPHORIBOSYLTRANSFERASE"/>
    <property type="match status" value="1"/>
</dbReference>
<evidence type="ECO:0000313" key="11">
    <source>
        <dbReference type="EMBL" id="MFD1123873.1"/>
    </source>
</evidence>
<evidence type="ECO:0000256" key="7">
    <source>
        <dbReference type="ARBA" id="ARBA00022676"/>
    </source>
</evidence>
<dbReference type="InterPro" id="IPR003200">
    <property type="entry name" value="Nict_dMeBzImd_PRibTrfase"/>
</dbReference>
<dbReference type="InterPro" id="IPR023195">
    <property type="entry name" value="Nict_dMeBzImd_PRibTrfase_N"/>
</dbReference>
<evidence type="ECO:0000256" key="9">
    <source>
        <dbReference type="ARBA" id="ARBA00047340"/>
    </source>
</evidence>
<dbReference type="CDD" id="cd02439">
    <property type="entry name" value="DMB-PRT_CobT"/>
    <property type="match status" value="1"/>
</dbReference>
<comment type="caution">
    <text evidence="11">The sequence shown here is derived from an EMBL/GenBank/DDBJ whole genome shotgun (WGS) entry which is preliminary data.</text>
</comment>
<evidence type="ECO:0000256" key="3">
    <source>
        <dbReference type="ARBA" id="ARBA00007110"/>
    </source>
</evidence>
<evidence type="ECO:0000256" key="10">
    <source>
        <dbReference type="NCBIfam" id="TIGR03160"/>
    </source>
</evidence>
<comment type="pathway">
    <text evidence="2">Nucleoside biosynthesis; alpha-ribazole biosynthesis; alpha-ribazole from 5,6-dimethylbenzimidazole: step 1/2.</text>
</comment>
<dbReference type="SUPFAM" id="SSF52733">
    <property type="entry name" value="Nicotinate mononucleotide:5,6-dimethylbenzimidazole phosphoribosyltransferase (CobT)"/>
    <property type="match status" value="1"/>
</dbReference>
<name>A0ABW3PD99_9LACO</name>
<dbReference type="GO" id="GO:0008939">
    <property type="term" value="F:nicotinate-nucleotide-dimethylbenzimidazole phosphoribosyltransferase activity"/>
    <property type="evidence" value="ECO:0007669"/>
    <property type="project" value="UniProtKB-EC"/>
</dbReference>
<evidence type="ECO:0000256" key="6">
    <source>
        <dbReference type="ARBA" id="ARBA00022573"/>
    </source>
</evidence>
<evidence type="ECO:0000256" key="4">
    <source>
        <dbReference type="ARBA" id="ARBA00011991"/>
    </source>
</evidence>
<gene>
    <name evidence="11" type="primary">cobT</name>
    <name evidence="11" type="ORF">ACFQ22_00655</name>
</gene>
<sequence length="347" mass="37407">MSNWSKTLPTVSKVDRHKMQVRLNHLCKPIGGLGKLEELAIKLAGIEHTQQLKTSKRCCLVFAADHGIVSLGVSATPRKVTAIQAVNTVNGHTTIASLAKQFNCDVKVIDVGVAEDLENSKIIHRKIRYGTANMMTQPAMSYQEALRSINIGREQADLAIRNGNDLLLIGELGMANTTASSAILAAAYGLSVQEIVGFGSAISEKRYQHKKRVIQEVLNRRQPDSNDPIDILSKVGGFEIGANAGVILESARQGIPVVLDGFISIAALSIAQKIYPNITDYVIPSHLSHEKGMKIVLEKVGLHPILDLHLAVGEGSGAALLLPMIDAIQALLANMNTLEDLHVGFVK</sequence>
<dbReference type="Gene3D" id="3.40.50.10210">
    <property type="match status" value="1"/>
</dbReference>
<dbReference type="Gene3D" id="1.10.1610.10">
    <property type="match status" value="1"/>
</dbReference>
<dbReference type="EC" id="2.4.2.21" evidence="4 10"/>
<evidence type="ECO:0000256" key="2">
    <source>
        <dbReference type="ARBA" id="ARBA00005049"/>
    </source>
</evidence>
<comment type="similarity">
    <text evidence="3">Belongs to the CobT family.</text>
</comment>
<dbReference type="RefSeq" id="WP_121979142.1">
    <property type="nucleotide sequence ID" value="NZ_JBHTLH010000004.1"/>
</dbReference>
<comment type="function">
    <text evidence="1">Catalyzes the synthesis of alpha-ribazole-5'-phosphate from nicotinate mononucleotide (NAMN) and 5,6-dimethylbenzimidazole (DMB).</text>
</comment>
<dbReference type="Pfam" id="PF02277">
    <property type="entry name" value="DBI_PRT"/>
    <property type="match status" value="1"/>
</dbReference>
<accession>A0ABW3PD99</accession>
<organism evidence="11 12">
    <name type="scientific">Lentilactobacillus raoultii</name>
    <dbReference type="NCBI Taxonomy" id="1987503"/>
    <lineage>
        <taxon>Bacteria</taxon>
        <taxon>Bacillati</taxon>
        <taxon>Bacillota</taxon>
        <taxon>Bacilli</taxon>
        <taxon>Lactobacillales</taxon>
        <taxon>Lactobacillaceae</taxon>
        <taxon>Lentilactobacillus</taxon>
    </lineage>
</organism>
<dbReference type="NCBIfam" id="TIGR03160">
    <property type="entry name" value="cobT_DBIPRT"/>
    <property type="match status" value="1"/>
</dbReference>
<keyword evidence="6" id="KW-0169">Cobalamin biosynthesis</keyword>
<dbReference type="NCBIfam" id="NF000996">
    <property type="entry name" value="PRK00105.1"/>
    <property type="match status" value="1"/>
</dbReference>
<keyword evidence="8 11" id="KW-0808">Transferase</keyword>
<dbReference type="InterPro" id="IPR036087">
    <property type="entry name" value="Nict_dMeBzImd_PRibTrfase_sf"/>
</dbReference>
<keyword evidence="7 11" id="KW-0328">Glycosyltransferase</keyword>